<feature type="region of interest" description="Disordered" evidence="1">
    <location>
        <begin position="1"/>
        <end position="32"/>
    </location>
</feature>
<feature type="compositionally biased region" description="Polar residues" evidence="1">
    <location>
        <begin position="23"/>
        <end position="32"/>
    </location>
</feature>
<evidence type="ECO:0000256" key="1">
    <source>
        <dbReference type="SAM" id="MobiDB-lite"/>
    </source>
</evidence>
<keyword evidence="2" id="KW-0812">Transmembrane</keyword>
<feature type="transmembrane region" description="Helical" evidence="2">
    <location>
        <begin position="660"/>
        <end position="687"/>
    </location>
</feature>
<dbReference type="PRINTS" id="PR00837">
    <property type="entry name" value="V5TPXLIKE"/>
</dbReference>
<reference evidence="4 5" key="1">
    <citation type="submission" date="2024-08" db="EMBL/GenBank/DDBJ databases">
        <authorList>
            <person name="Cucini C."/>
            <person name="Frati F."/>
        </authorList>
    </citation>
    <scope>NUCLEOTIDE SEQUENCE [LARGE SCALE GENOMIC DNA]</scope>
</reference>
<dbReference type="SMART" id="SM00198">
    <property type="entry name" value="SCP"/>
    <property type="match status" value="1"/>
</dbReference>
<organism evidence="4 5">
    <name type="scientific">Orchesella dallaii</name>
    <dbReference type="NCBI Taxonomy" id="48710"/>
    <lineage>
        <taxon>Eukaryota</taxon>
        <taxon>Metazoa</taxon>
        <taxon>Ecdysozoa</taxon>
        <taxon>Arthropoda</taxon>
        <taxon>Hexapoda</taxon>
        <taxon>Collembola</taxon>
        <taxon>Entomobryomorpha</taxon>
        <taxon>Entomobryoidea</taxon>
        <taxon>Orchesellidae</taxon>
        <taxon>Orchesellinae</taxon>
        <taxon>Orchesella</taxon>
    </lineage>
</organism>
<evidence type="ECO:0000313" key="5">
    <source>
        <dbReference type="Proteomes" id="UP001642540"/>
    </source>
</evidence>
<feature type="domain" description="SCP" evidence="3">
    <location>
        <begin position="918"/>
        <end position="1069"/>
    </location>
</feature>
<dbReference type="InterPro" id="IPR035940">
    <property type="entry name" value="CAP_sf"/>
</dbReference>
<protein>
    <recommendedName>
        <fullName evidence="3">SCP domain-containing protein</fullName>
    </recommendedName>
</protein>
<keyword evidence="2" id="KW-0472">Membrane</keyword>
<feature type="transmembrane region" description="Helical" evidence="2">
    <location>
        <begin position="349"/>
        <end position="368"/>
    </location>
</feature>
<dbReference type="PANTHER" id="PTHR10334">
    <property type="entry name" value="CYSTEINE-RICH SECRETORY PROTEIN-RELATED"/>
    <property type="match status" value="1"/>
</dbReference>
<dbReference type="CDD" id="cd05382">
    <property type="entry name" value="CAP_GAPR1-like"/>
    <property type="match status" value="1"/>
</dbReference>
<sequence length="1080" mass="122113">MQPASNTSSAGEANSKWRKESPKTSLKSLSQTAEENRNNIQLLLALPEVVNQQSMMLQKLLDEVQSSNSPSETDDSHWGNDEGLHGAAMADEIVNELVDNSQNDKIPEHVTVVLLLYPNPSILTKQVLNPMFNYAQDSLALRYWRPHFVIYESTQPKTIVEDNLVYVITLIWNLLAFDATLLKASPTDLYLHNVPQSNFEPVAQTSPQSLRKFDNSRIKRNLAGAKVDIVGITFRKQDYKKSDSCSMYEVGLKTIQDICTTKVLLQHYNFTAYIAGRDSKYTLVGIIDPKRTLSSEFIQSVFLANPVSSSNTQILRYGFYYYQYKCLLFISKEHAIDVLAILFPFDIQFAFTCVFFFACAAICLTAVLRTVRMHATGFVRPALLFLFPIKALLEQGDDPVVKLCQQSFGAGYFLIFSMFYPTSLIGNEYKGHLTSTMTSGVVPNVPGSVQSLVVNTSIPYFTTTKHAANQKLYSTLTDIVLPDFIRQTQNVEKNESSLTKFLLKLTRNVKFISEMPSDVVYNMSKGLPVKTAYEGMQQFSKKFALIDQERSLALFLSLVRKFLKRYWIMSIPMETKLFTTQPWMGMRNQFLKVFTHGLAGLVEGGIYDRWVKYGLKWQIMAMKKLMHHKLNVTIKEPQFASVILGDLESSKQAVDDSSEIVIGIGSIWPAFVVFGVLLLMSFGIFAIEHPVYNGKTTGITSFNEALPPPKSLRNSRVCIGIQIIFQEVIRKLRTFISEESNSENKSGNNSRTMSYLPILTFTVLLVVTASAKQQQKSVTPLEWGIEMSSRAYEAICWYEYQKQFPKSNRKAFNGCSTQSVQIKDQILANDASFWKQMFIDNMPNAMRNIPSEYRSNCDSLILSASSDGSENEGKTLFDQGHEYPFRAFAYCLIKTLRQRFGDEAINSVKDEQIYGEWSVTKTLLERENAYRALHGSPPLKPAKQLMERAQKWSEISAAKCDDEHISHSDPDYLLNGQPTGENLSSGYGAGKEGLKSHKGYSASNSWYEEINNYNWNGGPHRGETGHFTQSIWKNSEYVGYGYAFNPKCKGGLGKWFITARYFPAGNFPGKYEKNVLPPKH</sequence>
<evidence type="ECO:0000256" key="2">
    <source>
        <dbReference type="SAM" id="Phobius"/>
    </source>
</evidence>
<keyword evidence="5" id="KW-1185">Reference proteome</keyword>
<dbReference type="InterPro" id="IPR001283">
    <property type="entry name" value="CRISP-related"/>
</dbReference>
<accession>A0ABP1PIS2</accession>
<feature type="compositionally biased region" description="Polar residues" evidence="1">
    <location>
        <begin position="1"/>
        <end position="12"/>
    </location>
</feature>
<proteinExistence type="predicted"/>
<dbReference type="InterPro" id="IPR034113">
    <property type="entry name" value="SCP_GAPR1-like"/>
</dbReference>
<dbReference type="EMBL" id="CAXLJM020000001">
    <property type="protein sequence ID" value="CAL8068386.1"/>
    <property type="molecule type" value="Genomic_DNA"/>
</dbReference>
<name>A0ABP1PIS2_9HEXA</name>
<evidence type="ECO:0000313" key="4">
    <source>
        <dbReference type="EMBL" id="CAL8068386.1"/>
    </source>
</evidence>
<gene>
    <name evidence="4" type="ORF">ODALV1_LOCUS246</name>
</gene>
<dbReference type="Pfam" id="PF00188">
    <property type="entry name" value="CAP"/>
    <property type="match status" value="1"/>
</dbReference>
<dbReference type="Gene3D" id="3.40.33.10">
    <property type="entry name" value="CAP"/>
    <property type="match status" value="1"/>
</dbReference>
<dbReference type="InterPro" id="IPR014044">
    <property type="entry name" value="CAP_dom"/>
</dbReference>
<dbReference type="SUPFAM" id="SSF55797">
    <property type="entry name" value="PR-1-like"/>
    <property type="match status" value="1"/>
</dbReference>
<feature type="region of interest" description="Disordered" evidence="1">
    <location>
        <begin position="63"/>
        <end position="82"/>
    </location>
</feature>
<comment type="caution">
    <text evidence="4">The sequence shown here is derived from an EMBL/GenBank/DDBJ whole genome shotgun (WGS) entry which is preliminary data.</text>
</comment>
<keyword evidence="2" id="KW-1133">Transmembrane helix</keyword>
<evidence type="ECO:0000259" key="3">
    <source>
        <dbReference type="SMART" id="SM00198"/>
    </source>
</evidence>
<dbReference type="Proteomes" id="UP001642540">
    <property type="component" value="Unassembled WGS sequence"/>
</dbReference>